<evidence type="ECO:0000313" key="2">
    <source>
        <dbReference type="EMBL" id="KAA2221402.1"/>
    </source>
</evidence>
<sequence>MNASSQPLDRDDFPVKQIFTNLEWDDLILDPAVNEKVIQTRIDIKSRLIDRATLYGPLGTGKTTTAALLGKIFLQNVYRIDAPKLTQYKVGEMKIYLDQFFTQAQENVWILVLHEPYSLFRNSDAEISEFLIEKVKNYKGIMLFIINGESQEENTFYNKDYKTIVFTKPNVQERIMLWKEYLAFDEALLDPEFLKEISERFAVTGGQIVNAVRRANLAALKRSNPSVIQRKDLIEAIINELKK</sequence>
<dbReference type="Gene3D" id="3.40.50.300">
    <property type="entry name" value="P-loop containing nucleotide triphosphate hydrolases"/>
    <property type="match status" value="1"/>
</dbReference>
<dbReference type="SUPFAM" id="SSF52540">
    <property type="entry name" value="P-loop containing nucleoside triphosphate hydrolases"/>
    <property type="match status" value="1"/>
</dbReference>
<reference evidence="2 3" key="1">
    <citation type="journal article" date="2015" name="Int. J. Syst. Evol. Microbiol.">
        <title>Chryseobacterium sediminis sp. nov., isolated from a river sediment.</title>
        <authorList>
            <person name="Kampfer P."/>
            <person name="Busse H.J."/>
            <person name="McInroy J.A."/>
            <person name="Glaeser S.P."/>
        </authorList>
    </citation>
    <scope>NUCLEOTIDE SEQUENCE [LARGE SCALE GENOMIC DNA]</scope>
    <source>
        <strain evidence="2 3">IMT-174</strain>
    </source>
</reference>
<dbReference type="Proteomes" id="UP000323082">
    <property type="component" value="Unassembled WGS sequence"/>
</dbReference>
<proteinExistence type="predicted"/>
<dbReference type="RefSeq" id="WP_149834156.1">
    <property type="nucleotide sequence ID" value="NZ_VUNZ01000002.1"/>
</dbReference>
<gene>
    <name evidence="2" type="ORF">FW780_14030</name>
</gene>
<protein>
    <submittedName>
        <fullName evidence="2">AAA family ATPase</fullName>
    </submittedName>
</protein>
<dbReference type="InterPro" id="IPR003959">
    <property type="entry name" value="ATPase_AAA_core"/>
</dbReference>
<evidence type="ECO:0000259" key="1">
    <source>
        <dbReference type="Pfam" id="PF00004"/>
    </source>
</evidence>
<dbReference type="InterPro" id="IPR027417">
    <property type="entry name" value="P-loop_NTPase"/>
</dbReference>
<dbReference type="GO" id="GO:0005524">
    <property type="term" value="F:ATP binding"/>
    <property type="evidence" value="ECO:0007669"/>
    <property type="project" value="InterPro"/>
</dbReference>
<dbReference type="OrthoDB" id="9802352at2"/>
<evidence type="ECO:0000313" key="3">
    <source>
        <dbReference type="Proteomes" id="UP000323082"/>
    </source>
</evidence>
<dbReference type="Pfam" id="PF00004">
    <property type="entry name" value="AAA"/>
    <property type="match status" value="1"/>
</dbReference>
<dbReference type="GO" id="GO:0016887">
    <property type="term" value="F:ATP hydrolysis activity"/>
    <property type="evidence" value="ECO:0007669"/>
    <property type="project" value="InterPro"/>
</dbReference>
<comment type="caution">
    <text evidence="2">The sequence shown here is derived from an EMBL/GenBank/DDBJ whole genome shotgun (WGS) entry which is preliminary data.</text>
</comment>
<organism evidence="2 3">
    <name type="scientific">Chryseobacterium sediminis</name>
    <dbReference type="NCBI Taxonomy" id="1679494"/>
    <lineage>
        <taxon>Bacteria</taxon>
        <taxon>Pseudomonadati</taxon>
        <taxon>Bacteroidota</taxon>
        <taxon>Flavobacteriia</taxon>
        <taxon>Flavobacteriales</taxon>
        <taxon>Weeksellaceae</taxon>
        <taxon>Chryseobacterium group</taxon>
        <taxon>Chryseobacterium</taxon>
    </lineage>
</organism>
<dbReference type="EMBL" id="VUNZ01000002">
    <property type="protein sequence ID" value="KAA2221402.1"/>
    <property type="molecule type" value="Genomic_DNA"/>
</dbReference>
<feature type="domain" description="ATPase AAA-type core" evidence="1">
    <location>
        <begin position="54"/>
        <end position="140"/>
    </location>
</feature>
<dbReference type="AlphaFoldDB" id="A0A5B2U4G8"/>
<accession>A0A5B2U4G8</accession>
<name>A0A5B2U4G8_9FLAO</name>